<organism evidence="1 2">
    <name type="scientific">Gossypium laxum</name>
    <dbReference type="NCBI Taxonomy" id="34288"/>
    <lineage>
        <taxon>Eukaryota</taxon>
        <taxon>Viridiplantae</taxon>
        <taxon>Streptophyta</taxon>
        <taxon>Embryophyta</taxon>
        <taxon>Tracheophyta</taxon>
        <taxon>Spermatophyta</taxon>
        <taxon>Magnoliopsida</taxon>
        <taxon>eudicotyledons</taxon>
        <taxon>Gunneridae</taxon>
        <taxon>Pentapetalae</taxon>
        <taxon>rosids</taxon>
        <taxon>malvids</taxon>
        <taxon>Malvales</taxon>
        <taxon>Malvaceae</taxon>
        <taxon>Malvoideae</taxon>
        <taxon>Gossypium</taxon>
    </lineage>
</organism>
<feature type="non-terminal residue" evidence="1">
    <location>
        <position position="33"/>
    </location>
</feature>
<reference evidence="1 2" key="1">
    <citation type="journal article" date="2019" name="Genome Biol. Evol.">
        <title>Insights into the evolution of the New World diploid cottons (Gossypium, subgenus Houzingenia) based on genome sequencing.</title>
        <authorList>
            <person name="Grover C.E."/>
            <person name="Arick M.A. 2nd"/>
            <person name="Thrash A."/>
            <person name="Conover J.L."/>
            <person name="Sanders W.S."/>
            <person name="Peterson D.G."/>
            <person name="Frelichowski J.E."/>
            <person name="Scheffler J.A."/>
            <person name="Scheffler B.E."/>
            <person name="Wendel J.F."/>
        </authorList>
    </citation>
    <scope>NUCLEOTIDE SEQUENCE [LARGE SCALE GENOMIC DNA]</scope>
    <source>
        <strain evidence="1">4</strain>
        <tissue evidence="1">Leaf</tissue>
    </source>
</reference>
<gene>
    <name evidence="1" type="ORF">Golax_004265</name>
</gene>
<keyword evidence="2" id="KW-1185">Reference proteome</keyword>
<dbReference type="AlphaFoldDB" id="A0A7J9AHZ9"/>
<dbReference type="EMBL" id="JABEZV010000010">
    <property type="protein sequence ID" value="MBA0723708.1"/>
    <property type="molecule type" value="Genomic_DNA"/>
</dbReference>
<protein>
    <submittedName>
        <fullName evidence="1">Uncharacterized protein</fullName>
    </submittedName>
</protein>
<evidence type="ECO:0000313" key="1">
    <source>
        <dbReference type="EMBL" id="MBA0723708.1"/>
    </source>
</evidence>
<accession>A0A7J9AHZ9</accession>
<evidence type="ECO:0000313" key="2">
    <source>
        <dbReference type="Proteomes" id="UP000593574"/>
    </source>
</evidence>
<proteinExistence type="predicted"/>
<comment type="caution">
    <text evidence="1">The sequence shown here is derived from an EMBL/GenBank/DDBJ whole genome shotgun (WGS) entry which is preliminary data.</text>
</comment>
<dbReference type="Proteomes" id="UP000593574">
    <property type="component" value="Unassembled WGS sequence"/>
</dbReference>
<name>A0A7J9AHZ9_9ROSI</name>
<sequence length="33" mass="3649">MGALIMSIDETAWEAIEEGWTKSEMFGDDGVTK</sequence>